<dbReference type="RefSeq" id="XP_022290677.1">
    <property type="nucleotide sequence ID" value="XM_022434969.1"/>
</dbReference>
<feature type="signal peptide" evidence="3">
    <location>
        <begin position="1"/>
        <end position="29"/>
    </location>
</feature>
<feature type="coiled-coil region" evidence="1">
    <location>
        <begin position="135"/>
        <end position="162"/>
    </location>
</feature>
<reference evidence="5" key="1">
    <citation type="submission" date="2025-08" db="UniProtKB">
        <authorList>
            <consortium name="RefSeq"/>
        </authorList>
    </citation>
    <scope>IDENTIFICATION</scope>
    <source>
        <tissue evidence="5">Whole sample</tissue>
    </source>
</reference>
<evidence type="ECO:0000313" key="4">
    <source>
        <dbReference type="Proteomes" id="UP000694844"/>
    </source>
</evidence>
<dbReference type="OrthoDB" id="6160868at2759"/>
<dbReference type="KEGG" id="cvn:111102288"/>
<keyword evidence="3" id="KW-0732">Signal</keyword>
<sequence>MIFIMALIMCTLPLLVFEMISVLNGFAKAAPVKCSRFLFLGKCNSDELSVCSANSWINTTFTEIKQTVSEFDTFSKICNCEHVTDPGLVFNCTNEYAYNKIHASLTMKNESLTPPTDMCPCECGYFDKISYWNLEENQLKQYNELNQTLAQIKRILKIETKNISSYRRKKRSADDKRPSARFTGYFGAFVMTLMFGGILLLDLPVILRQIQTLSRYIRRTCFKK</sequence>
<feature type="transmembrane region" description="Helical" evidence="2">
    <location>
        <begin position="185"/>
        <end position="207"/>
    </location>
</feature>
<name>A0A8B8AGP9_CRAVI</name>
<dbReference type="GeneID" id="111102288"/>
<accession>A0A8B8AGP9</accession>
<dbReference type="AlphaFoldDB" id="A0A8B8AGP9"/>
<gene>
    <name evidence="5" type="primary">LOC111102288</name>
</gene>
<organism evidence="4 5">
    <name type="scientific">Crassostrea virginica</name>
    <name type="common">Eastern oyster</name>
    <dbReference type="NCBI Taxonomy" id="6565"/>
    <lineage>
        <taxon>Eukaryota</taxon>
        <taxon>Metazoa</taxon>
        <taxon>Spiralia</taxon>
        <taxon>Lophotrochozoa</taxon>
        <taxon>Mollusca</taxon>
        <taxon>Bivalvia</taxon>
        <taxon>Autobranchia</taxon>
        <taxon>Pteriomorphia</taxon>
        <taxon>Ostreida</taxon>
        <taxon>Ostreoidea</taxon>
        <taxon>Ostreidae</taxon>
        <taxon>Crassostrea</taxon>
    </lineage>
</organism>
<keyword evidence="4" id="KW-1185">Reference proteome</keyword>
<feature type="chain" id="PRO_5034184010" evidence="3">
    <location>
        <begin position="30"/>
        <end position="224"/>
    </location>
</feature>
<keyword evidence="2" id="KW-1133">Transmembrane helix</keyword>
<keyword evidence="2" id="KW-0812">Transmembrane</keyword>
<evidence type="ECO:0000256" key="3">
    <source>
        <dbReference type="SAM" id="SignalP"/>
    </source>
</evidence>
<dbReference type="Proteomes" id="UP000694844">
    <property type="component" value="Chromosome 6"/>
</dbReference>
<keyword evidence="1" id="KW-0175">Coiled coil</keyword>
<proteinExistence type="predicted"/>
<keyword evidence="2" id="KW-0472">Membrane</keyword>
<evidence type="ECO:0000313" key="5">
    <source>
        <dbReference type="RefSeq" id="XP_022290677.1"/>
    </source>
</evidence>
<evidence type="ECO:0000256" key="2">
    <source>
        <dbReference type="SAM" id="Phobius"/>
    </source>
</evidence>
<protein>
    <submittedName>
        <fullName evidence="5">Uncharacterized protein LOC111102288 isoform X1</fullName>
    </submittedName>
</protein>
<evidence type="ECO:0000256" key="1">
    <source>
        <dbReference type="SAM" id="Coils"/>
    </source>
</evidence>